<organism evidence="1">
    <name type="scientific">Aphanomyces stellatus</name>
    <dbReference type="NCBI Taxonomy" id="120398"/>
    <lineage>
        <taxon>Eukaryota</taxon>
        <taxon>Sar</taxon>
        <taxon>Stramenopiles</taxon>
        <taxon>Oomycota</taxon>
        <taxon>Saprolegniomycetes</taxon>
        <taxon>Saprolegniales</taxon>
        <taxon>Verrucalvaceae</taxon>
        <taxon>Aphanomyces</taxon>
    </lineage>
</organism>
<reference evidence="1" key="1">
    <citation type="submission" date="2019-06" db="EMBL/GenBank/DDBJ databases">
        <title>Genomics analysis of Aphanomyces spp. identifies a new class of oomycete effector associated with host adaptation.</title>
        <authorList>
            <person name="Gaulin E."/>
        </authorList>
    </citation>
    <scope>NUCLEOTIDE SEQUENCE</scope>
    <source>
        <strain evidence="1">CBS 578.67</strain>
    </source>
</reference>
<dbReference type="EMBL" id="VJMH01000483">
    <property type="protein sequence ID" value="KAF0715967.1"/>
    <property type="molecule type" value="Genomic_DNA"/>
</dbReference>
<gene>
    <name evidence="1" type="ORF">As57867_003082</name>
</gene>
<dbReference type="AlphaFoldDB" id="A0A6A4ZG68"/>
<proteinExistence type="predicted"/>
<name>A0A6A4ZG68_9STRA</name>
<comment type="caution">
    <text evidence="1">The sequence shown here is derived from an EMBL/GenBank/DDBJ whole genome shotgun (WGS) entry which is preliminary data.</text>
</comment>
<feature type="non-terminal residue" evidence="1">
    <location>
        <position position="1"/>
    </location>
</feature>
<accession>A0A6A4ZG68</accession>
<protein>
    <submittedName>
        <fullName evidence="1">Uncharacterized protein</fullName>
    </submittedName>
</protein>
<sequence length="174" mass="18557">GSIPVEEPPPPPPLKLLPSFRVDCLHDVASNQGVIVTEESNHGIRVSLFRGRNPATPVEVEPEVVDTKKGGSKKGSVAADVVPVVVEAPPPPQLVAVVVPMTQSNVVEWVVETEAGVCTFPSLQLPAEATPGEYFLQFDSTIDHGAIPSAYYGFTILRADETGEKPGKKDPKKK</sequence>
<evidence type="ECO:0000313" key="1">
    <source>
        <dbReference type="EMBL" id="KAF0715967.1"/>
    </source>
</evidence>